<evidence type="ECO:0000313" key="2">
    <source>
        <dbReference type="Proteomes" id="UP001589828"/>
    </source>
</evidence>
<accession>A0ABV6L3J4</accession>
<gene>
    <name evidence="1" type="ORF">ACFFGT_07480</name>
</gene>
<sequence>MKIAKKILFILLSLTTCDGYCQNLDRTFYLKFEAIANQEKSAARLYQRVDSIKQTREPVNSNIKLVYDRDVDFGYTHRLINITLNGTYDYHINLLVHNDTICLSSVLYGQGASIRYNDYDRKSNILRNHPKIDTVKAIQYLKLRNAFYDYAKTIDDLKNELNEHEMFGLHCGDGANETDEARSIDSLAKHKQIAKLREMLVSICSETQAYGIYGYMRLKKYAFKITKKDLRIFNYLVNRKTHLYECHGDIAGVFPRDGYIRNKAY</sequence>
<protein>
    <recommendedName>
        <fullName evidence="3">DUF4369 domain-containing protein</fullName>
    </recommendedName>
</protein>
<evidence type="ECO:0000313" key="1">
    <source>
        <dbReference type="EMBL" id="MFC0514032.1"/>
    </source>
</evidence>
<proteinExistence type="predicted"/>
<reference evidence="1 2" key="1">
    <citation type="submission" date="2024-09" db="EMBL/GenBank/DDBJ databases">
        <authorList>
            <person name="Sun Q."/>
            <person name="Mori K."/>
        </authorList>
    </citation>
    <scope>NUCLEOTIDE SEQUENCE [LARGE SCALE GENOMIC DNA]</scope>
    <source>
        <strain evidence="1 2">NCAIM B.02415</strain>
    </source>
</reference>
<comment type="caution">
    <text evidence="1">The sequence shown here is derived from an EMBL/GenBank/DDBJ whole genome shotgun (WGS) entry which is preliminary data.</text>
</comment>
<dbReference type="RefSeq" id="WP_377021888.1">
    <property type="nucleotide sequence ID" value="NZ_JBHLTS010000018.1"/>
</dbReference>
<evidence type="ECO:0008006" key="3">
    <source>
        <dbReference type="Google" id="ProtNLM"/>
    </source>
</evidence>
<dbReference type="EMBL" id="JBHLTS010000018">
    <property type="protein sequence ID" value="MFC0514032.1"/>
    <property type="molecule type" value="Genomic_DNA"/>
</dbReference>
<name>A0ABV6L3J4_9SPHI</name>
<keyword evidence="2" id="KW-1185">Reference proteome</keyword>
<organism evidence="1 2">
    <name type="scientific">Mucilaginibacter angelicae</name>
    <dbReference type="NCBI Taxonomy" id="869718"/>
    <lineage>
        <taxon>Bacteria</taxon>
        <taxon>Pseudomonadati</taxon>
        <taxon>Bacteroidota</taxon>
        <taxon>Sphingobacteriia</taxon>
        <taxon>Sphingobacteriales</taxon>
        <taxon>Sphingobacteriaceae</taxon>
        <taxon>Mucilaginibacter</taxon>
    </lineage>
</organism>
<dbReference type="Proteomes" id="UP001589828">
    <property type="component" value="Unassembled WGS sequence"/>
</dbReference>